<feature type="compositionally biased region" description="Polar residues" evidence="7">
    <location>
        <begin position="242"/>
        <end position="259"/>
    </location>
</feature>
<dbReference type="GO" id="GO:0005524">
    <property type="term" value="F:ATP binding"/>
    <property type="evidence" value="ECO:0007669"/>
    <property type="project" value="UniProtKB-UniRule"/>
</dbReference>
<evidence type="ECO:0000259" key="8">
    <source>
        <dbReference type="PROSITE" id="PS51455"/>
    </source>
</evidence>
<evidence type="ECO:0000256" key="7">
    <source>
        <dbReference type="SAM" id="MobiDB-lite"/>
    </source>
</evidence>
<dbReference type="SUPFAM" id="SSF82185">
    <property type="entry name" value="Histone H3 K4-specific methyltransferase SET7/9 N-terminal domain"/>
    <property type="match status" value="2"/>
</dbReference>
<feature type="region of interest" description="Disordered" evidence="7">
    <location>
        <begin position="205"/>
        <end position="261"/>
    </location>
</feature>
<reference evidence="9 10" key="1">
    <citation type="submission" date="2024-11" db="EMBL/GenBank/DDBJ databases">
        <title>A near-complete genome assembly of Cinchona calisaya.</title>
        <authorList>
            <person name="Lian D.C."/>
            <person name="Zhao X.W."/>
            <person name="Wei L."/>
        </authorList>
    </citation>
    <scope>NUCLEOTIDE SEQUENCE [LARGE SCALE GENOMIC DNA]</scope>
    <source>
        <tissue evidence="9">Nenye</tissue>
    </source>
</reference>
<dbReference type="SMART" id="SM00330">
    <property type="entry name" value="PIPKc"/>
    <property type="match status" value="1"/>
</dbReference>
<evidence type="ECO:0000256" key="2">
    <source>
        <dbReference type="ARBA" id="ARBA00022737"/>
    </source>
</evidence>
<dbReference type="EC" id="2.7.1.68" evidence="6"/>
<evidence type="ECO:0000256" key="1">
    <source>
        <dbReference type="ARBA" id="ARBA00022679"/>
    </source>
</evidence>
<dbReference type="FunFam" id="3.30.800.10:FF:000003">
    <property type="entry name" value="Phosphatidylinositol 4-phosphate 5-kinase"/>
    <property type="match status" value="1"/>
</dbReference>
<accession>A0ABD2Z9W0</accession>
<dbReference type="PANTHER" id="PTHR23086:SF25">
    <property type="entry name" value="PHOSPHATIDYLINOSITOL 4-PHOSPHATE 5-KINASE 8"/>
    <property type="match status" value="1"/>
</dbReference>
<sequence length="776" mass="88517">MEASERTLEKAFPCGDVYVGNFKGLLPHGKGKYTWSDGTAYGGDWEEGKMTGKGRISWPSGATYEGDFSGNYLHGFGTFTGSDGSLYRGGWRMNCQHGIGRKQYQNFDVYDGCWKEGIREGSGRYAWSNGNMYIGSWKNGKMNGRGAMKWFNGDLFDGFWFNGLRHGTGCYRFVDGSYYFGTWTKGLKDGAGTFYPAGNKYLARRKSSADKNGDKKKRLLAHSSSVTSERSVRPNVKRSLSDKMSNTLLRGSSQTSRRTASLDEDSVLDDISVDAMSFDSSSILSRHSDDEQSELPGDTAVAYEREYMQGVLIKERIRNMTGRSLKNKQRYKFHAKEVKSKSCVDIFKGHRSYYLMLNLQLGIRYTVGKITPVPAREVRSSDFGERARIRMYFPRKGSQFTPPHYSIDFYWKDYCPMVFRNLREMFKLNAADYMMSICGDDGLRELSSPGKSGSIFYLSGDDRFVIKTLKRSELKVFLRMLPRYYEHVKLHENTLITKFFGLHRIVLKHGKKVRFVVMGNMFCTELRIHRRYDLKGSSLGRFTKKDKIDEGTTLKDLDLIYEFHMDKLLREALFKQLSLDCKFLESQQIIDYSLLLGLHFRAPEHLTSLLEPPDSLHKPESAQAPLDGMTSRGELSIPPRGLLLVTHEPSSVNIEPGPHIRGSTLRAMSVGDQEVDLLLPGTARLRVQLGVNMPAQANRKLLLDKTDSAEVELFEVYDVVLYLGIIDILQEYNMRKKLEHTYKSLQFDPMSISVIEPKLYSKRFLSFLEKVFPIAP</sequence>
<proteinExistence type="predicted"/>
<dbReference type="PROSITE" id="PS51455">
    <property type="entry name" value="PIPK"/>
    <property type="match status" value="1"/>
</dbReference>
<evidence type="ECO:0000313" key="9">
    <source>
        <dbReference type="EMBL" id="KAL3515621.1"/>
    </source>
</evidence>
<dbReference type="EMBL" id="JBJUIK010000010">
    <property type="protein sequence ID" value="KAL3515621.1"/>
    <property type="molecule type" value="Genomic_DNA"/>
</dbReference>
<dbReference type="Gene3D" id="2.20.110.10">
    <property type="entry name" value="Histone H3 K4-specific methyltransferase SET7/9 N-terminal domain"/>
    <property type="match status" value="3"/>
</dbReference>
<keyword evidence="2" id="KW-0677">Repeat</keyword>
<dbReference type="SUPFAM" id="SSF56104">
    <property type="entry name" value="SAICAR synthase-like"/>
    <property type="match status" value="1"/>
</dbReference>
<dbReference type="GO" id="GO:0016020">
    <property type="term" value="C:membrane"/>
    <property type="evidence" value="ECO:0007669"/>
    <property type="project" value="UniProtKB-ARBA"/>
</dbReference>
<name>A0ABD2Z9W0_9GENT</name>
<evidence type="ECO:0000313" key="10">
    <source>
        <dbReference type="Proteomes" id="UP001630127"/>
    </source>
</evidence>
<keyword evidence="5 6" id="KW-0067">ATP-binding</keyword>
<comment type="catalytic activity">
    <reaction evidence="6">
        <text>a 1,2-diacyl-sn-glycero-3-phospho-(1D-myo-inositol 4-phosphate) + ATP = a 1,2-diacyl-sn-glycero-3-phospho-(1D-myo-inositol-4,5-bisphosphate) + ADP + H(+)</text>
        <dbReference type="Rhea" id="RHEA:14425"/>
        <dbReference type="ChEBI" id="CHEBI:15378"/>
        <dbReference type="ChEBI" id="CHEBI:30616"/>
        <dbReference type="ChEBI" id="CHEBI:58178"/>
        <dbReference type="ChEBI" id="CHEBI:58456"/>
        <dbReference type="ChEBI" id="CHEBI:456216"/>
        <dbReference type="EC" id="2.7.1.68"/>
    </reaction>
</comment>
<dbReference type="GO" id="GO:0016308">
    <property type="term" value="F:1-phosphatidylinositol-4-phosphate 5-kinase activity"/>
    <property type="evidence" value="ECO:0007669"/>
    <property type="project" value="UniProtKB-UniRule"/>
</dbReference>
<dbReference type="InterPro" id="IPR003409">
    <property type="entry name" value="MORN"/>
</dbReference>
<dbReference type="Proteomes" id="UP001630127">
    <property type="component" value="Unassembled WGS sequence"/>
</dbReference>
<dbReference type="AlphaFoldDB" id="A0ABD2Z9W0"/>
<gene>
    <name evidence="9" type="ORF">ACH5RR_022523</name>
</gene>
<keyword evidence="4 6" id="KW-0418">Kinase</keyword>
<keyword evidence="3 6" id="KW-0547">Nucleotide-binding</keyword>
<dbReference type="Gene3D" id="3.30.800.10">
    <property type="entry name" value="Phosphatidylinositol Phosphate Kinase II Beta"/>
    <property type="match status" value="1"/>
</dbReference>
<evidence type="ECO:0000256" key="5">
    <source>
        <dbReference type="ARBA" id="ARBA00022840"/>
    </source>
</evidence>
<dbReference type="CDD" id="cd17302">
    <property type="entry name" value="PIPKc_AtPIP5K_like"/>
    <property type="match status" value="1"/>
</dbReference>
<protein>
    <recommendedName>
        <fullName evidence="6">Phosphatidylinositol 4-phosphate 5-kinase</fullName>
        <ecNumber evidence="6">2.7.1.68</ecNumber>
    </recommendedName>
</protein>
<evidence type="ECO:0000256" key="4">
    <source>
        <dbReference type="ARBA" id="ARBA00022777"/>
    </source>
</evidence>
<evidence type="ECO:0000256" key="3">
    <source>
        <dbReference type="ARBA" id="ARBA00022741"/>
    </source>
</evidence>
<dbReference type="Gene3D" id="3.30.810.10">
    <property type="entry name" value="2-Layer Sandwich"/>
    <property type="match status" value="1"/>
</dbReference>
<comment type="caution">
    <text evidence="9">The sequence shown here is derived from an EMBL/GenBank/DDBJ whole genome shotgun (WGS) entry which is preliminary data.</text>
</comment>
<dbReference type="PIRSF" id="PIRSF037274">
    <property type="entry name" value="PIP5K_plant_prd"/>
    <property type="match status" value="1"/>
</dbReference>
<dbReference type="InterPro" id="IPR002498">
    <property type="entry name" value="PInositol-4-P-4/5-kinase_core"/>
</dbReference>
<dbReference type="PANTHER" id="PTHR23086">
    <property type="entry name" value="PHOSPHATIDYLINOSITOL-4-PHOSPHATE 5-KINASE"/>
    <property type="match status" value="1"/>
</dbReference>
<dbReference type="Pfam" id="PF01504">
    <property type="entry name" value="PIP5K"/>
    <property type="match status" value="1"/>
</dbReference>
<dbReference type="InterPro" id="IPR027484">
    <property type="entry name" value="PInositol-4-P-5-kinase_N"/>
</dbReference>
<feature type="domain" description="PIPK" evidence="8">
    <location>
        <begin position="349"/>
        <end position="772"/>
    </location>
</feature>
<dbReference type="InterPro" id="IPR027483">
    <property type="entry name" value="PInositol-4-P-4/5-kinase_C_sf"/>
</dbReference>
<dbReference type="Pfam" id="PF02493">
    <property type="entry name" value="MORN"/>
    <property type="match status" value="8"/>
</dbReference>
<organism evidence="9 10">
    <name type="scientific">Cinchona calisaya</name>
    <dbReference type="NCBI Taxonomy" id="153742"/>
    <lineage>
        <taxon>Eukaryota</taxon>
        <taxon>Viridiplantae</taxon>
        <taxon>Streptophyta</taxon>
        <taxon>Embryophyta</taxon>
        <taxon>Tracheophyta</taxon>
        <taxon>Spermatophyta</taxon>
        <taxon>Magnoliopsida</taxon>
        <taxon>eudicotyledons</taxon>
        <taxon>Gunneridae</taxon>
        <taxon>Pentapetalae</taxon>
        <taxon>asterids</taxon>
        <taxon>lamiids</taxon>
        <taxon>Gentianales</taxon>
        <taxon>Rubiaceae</taxon>
        <taxon>Cinchonoideae</taxon>
        <taxon>Cinchoneae</taxon>
        <taxon>Cinchona</taxon>
    </lineage>
</organism>
<dbReference type="GO" id="GO:0046488">
    <property type="term" value="P:phosphatidylinositol metabolic process"/>
    <property type="evidence" value="ECO:0007669"/>
    <property type="project" value="UniProtKB-UniRule"/>
</dbReference>
<dbReference type="InterPro" id="IPR023610">
    <property type="entry name" value="PInositol-4/5-P-5/4-kinase"/>
</dbReference>
<dbReference type="InterPro" id="IPR017163">
    <property type="entry name" value="PIno-4-P-5_kinase_pln"/>
</dbReference>
<dbReference type="SMART" id="SM00698">
    <property type="entry name" value="MORN"/>
    <property type="match status" value="8"/>
</dbReference>
<evidence type="ECO:0000256" key="6">
    <source>
        <dbReference type="PIRNR" id="PIRNR037274"/>
    </source>
</evidence>
<keyword evidence="1 6" id="KW-0808">Transferase</keyword>
<keyword evidence="10" id="KW-1185">Reference proteome</keyword>